<accession>A0A948SZY2</accession>
<gene>
    <name evidence="1" type="ORF">H9882_00525</name>
</gene>
<sequence>MKQAIHRLVQAMTQSQQAPPPPPPAPRYSVRQIAVELLCLADAAFDDYAFDRDPLAGRLTPSLRRELGEKARESGRQLARSVRQRMGKATVEEICKAYGARVLRQPQPQHTDQVLYAQFCLPDTITVFEHCLQTAERVGEESQIPVLTRSVLEPILLAHELYHLLESKDNQLFAAQYRLRLWKVGAWKNDSPVHCLSELAAMAFAKELLQLSFFPFALDALLVYGYDAALACDIRDEVMTQ</sequence>
<reference evidence="1" key="2">
    <citation type="submission" date="2021-04" db="EMBL/GenBank/DDBJ databases">
        <authorList>
            <person name="Gilroy R."/>
        </authorList>
    </citation>
    <scope>NUCLEOTIDE SEQUENCE</scope>
    <source>
        <strain evidence="1">B5_2728</strain>
    </source>
</reference>
<evidence type="ECO:0000313" key="2">
    <source>
        <dbReference type="Proteomes" id="UP000713596"/>
    </source>
</evidence>
<protein>
    <submittedName>
        <fullName evidence="1">Uncharacterized protein</fullName>
    </submittedName>
</protein>
<proteinExistence type="predicted"/>
<dbReference type="Proteomes" id="UP000713596">
    <property type="component" value="Unassembled WGS sequence"/>
</dbReference>
<organism evidence="1 2">
    <name type="scientific">Candidatus Allofournierella pullistercoris</name>
    <dbReference type="NCBI Taxonomy" id="2838597"/>
    <lineage>
        <taxon>Bacteria</taxon>
        <taxon>Bacillati</taxon>
        <taxon>Bacillota</taxon>
        <taxon>Clostridia</taxon>
        <taxon>Eubacteriales</taxon>
        <taxon>Oscillospiraceae</taxon>
        <taxon>Allofournierella</taxon>
    </lineage>
</organism>
<reference evidence="1" key="1">
    <citation type="journal article" date="2021" name="PeerJ">
        <title>Extensive microbial diversity within the chicken gut microbiome revealed by metagenomics and culture.</title>
        <authorList>
            <person name="Gilroy R."/>
            <person name="Ravi A."/>
            <person name="Getino M."/>
            <person name="Pursley I."/>
            <person name="Horton D.L."/>
            <person name="Alikhan N.F."/>
            <person name="Baker D."/>
            <person name="Gharbi K."/>
            <person name="Hall N."/>
            <person name="Watson M."/>
            <person name="Adriaenssens E.M."/>
            <person name="Foster-Nyarko E."/>
            <person name="Jarju S."/>
            <person name="Secka A."/>
            <person name="Antonio M."/>
            <person name="Oren A."/>
            <person name="Chaudhuri R.R."/>
            <person name="La Ragione R."/>
            <person name="Hildebrand F."/>
            <person name="Pallen M.J."/>
        </authorList>
    </citation>
    <scope>NUCLEOTIDE SEQUENCE</scope>
    <source>
        <strain evidence="1">B5_2728</strain>
    </source>
</reference>
<dbReference type="EMBL" id="JAHLFP010000004">
    <property type="protein sequence ID" value="MBU3805377.1"/>
    <property type="molecule type" value="Genomic_DNA"/>
</dbReference>
<name>A0A948SZY2_9FIRM</name>
<evidence type="ECO:0000313" key="1">
    <source>
        <dbReference type="EMBL" id="MBU3805377.1"/>
    </source>
</evidence>
<comment type="caution">
    <text evidence="1">The sequence shown here is derived from an EMBL/GenBank/DDBJ whole genome shotgun (WGS) entry which is preliminary data.</text>
</comment>
<dbReference type="AlphaFoldDB" id="A0A948SZY2"/>